<evidence type="ECO:0000313" key="1">
    <source>
        <dbReference type="EMBL" id="CDH00413.1"/>
    </source>
</evidence>
<gene>
    <name evidence="1" type="ORF">XBFM1_1630011</name>
</gene>
<dbReference type="EMBL" id="CBSV010000072">
    <property type="protein sequence ID" value="CDH00413.1"/>
    <property type="molecule type" value="Genomic_DNA"/>
</dbReference>
<dbReference type="HOGENOM" id="CLU_3031447_0_0_6"/>
<dbReference type="Pfam" id="PF14348">
    <property type="entry name" value="DtrJ-like"/>
    <property type="match status" value="1"/>
</dbReference>
<dbReference type="Proteomes" id="UP000028487">
    <property type="component" value="Unassembled WGS sequence"/>
</dbReference>
<name>A0A077NPT1_XENBV</name>
<reference evidence="1" key="1">
    <citation type="submission" date="2013-07" db="EMBL/GenBank/DDBJ databases">
        <title>Sub-species coevolution in mutualistic symbiosis.</title>
        <authorList>
            <person name="Murfin K."/>
            <person name="Klassen J."/>
            <person name="Lee M."/>
            <person name="Forst S."/>
            <person name="Stock P."/>
            <person name="Goodrich-Blair H."/>
        </authorList>
    </citation>
    <scope>NUCLEOTIDE SEQUENCE [LARGE SCALE GENOMIC DNA]</scope>
    <source>
        <strain evidence="1">Feltiae Moldova</strain>
    </source>
</reference>
<organism evidence="1 2">
    <name type="scientific">Xenorhabdus bovienii str. feltiae Moldova</name>
    <dbReference type="NCBI Taxonomy" id="1398200"/>
    <lineage>
        <taxon>Bacteria</taxon>
        <taxon>Pseudomonadati</taxon>
        <taxon>Pseudomonadota</taxon>
        <taxon>Gammaproteobacteria</taxon>
        <taxon>Enterobacterales</taxon>
        <taxon>Morganellaceae</taxon>
        <taxon>Xenorhabdus</taxon>
    </lineage>
</organism>
<sequence length="55" mass="6412">MFILAILVELVDELKQWNLRRYGAGDESSFVYYHAKRGIKQVCTILVCCICPSWM</sequence>
<accession>A0A077NPT1</accession>
<comment type="caution">
    <text evidence="1">The sequence shown here is derived from an EMBL/GenBank/DDBJ whole genome shotgun (WGS) entry which is preliminary data.</text>
</comment>
<protein>
    <submittedName>
        <fullName evidence="1">Uncharacterized protein</fullName>
    </submittedName>
</protein>
<evidence type="ECO:0000313" key="2">
    <source>
        <dbReference type="Proteomes" id="UP000028487"/>
    </source>
</evidence>
<dbReference type="AlphaFoldDB" id="A0A077NPT1"/>
<proteinExistence type="predicted"/>
<dbReference type="InterPro" id="IPR022266">
    <property type="entry name" value="DtrJ-like"/>
</dbReference>